<evidence type="ECO:0000256" key="6">
    <source>
        <dbReference type="SAM" id="Phobius"/>
    </source>
</evidence>
<organism evidence="7 8">
    <name type="scientific">Caenorhabditis angaria</name>
    <dbReference type="NCBI Taxonomy" id="860376"/>
    <lineage>
        <taxon>Eukaryota</taxon>
        <taxon>Metazoa</taxon>
        <taxon>Ecdysozoa</taxon>
        <taxon>Nematoda</taxon>
        <taxon>Chromadorea</taxon>
        <taxon>Rhabditida</taxon>
        <taxon>Rhabditina</taxon>
        <taxon>Rhabditomorpha</taxon>
        <taxon>Rhabditoidea</taxon>
        <taxon>Rhabditidae</taxon>
        <taxon>Peloderinae</taxon>
        <taxon>Caenorhabditis</taxon>
    </lineage>
</organism>
<evidence type="ECO:0000256" key="4">
    <source>
        <dbReference type="ARBA" id="ARBA00022989"/>
    </source>
</evidence>
<comment type="similarity">
    <text evidence="2">Belongs to the nematode receptor-like protein srd family.</text>
</comment>
<evidence type="ECO:0008006" key="9">
    <source>
        <dbReference type="Google" id="ProtNLM"/>
    </source>
</evidence>
<feature type="transmembrane region" description="Helical" evidence="6">
    <location>
        <begin position="238"/>
        <end position="260"/>
    </location>
</feature>
<dbReference type="Pfam" id="PF10317">
    <property type="entry name" value="7TM_GPCR_Srd"/>
    <property type="match status" value="1"/>
</dbReference>
<dbReference type="SUPFAM" id="SSF81321">
    <property type="entry name" value="Family A G protein-coupled receptor-like"/>
    <property type="match status" value="1"/>
</dbReference>
<reference evidence="7" key="1">
    <citation type="submission" date="2022-11" db="EMBL/GenBank/DDBJ databases">
        <authorList>
            <person name="Kikuchi T."/>
        </authorList>
    </citation>
    <scope>NUCLEOTIDE SEQUENCE</scope>
    <source>
        <strain evidence="7">PS1010</strain>
    </source>
</reference>
<dbReference type="EMBL" id="CANHGI010000006">
    <property type="protein sequence ID" value="CAI5454892.1"/>
    <property type="molecule type" value="Genomic_DNA"/>
</dbReference>
<keyword evidence="5 6" id="KW-0472">Membrane</keyword>
<keyword evidence="8" id="KW-1185">Reference proteome</keyword>
<evidence type="ECO:0000256" key="2">
    <source>
        <dbReference type="ARBA" id="ARBA00009166"/>
    </source>
</evidence>
<keyword evidence="3 6" id="KW-0812">Transmembrane</keyword>
<feature type="transmembrane region" description="Helical" evidence="6">
    <location>
        <begin position="14"/>
        <end position="35"/>
    </location>
</feature>
<feature type="transmembrane region" description="Helical" evidence="6">
    <location>
        <begin position="96"/>
        <end position="117"/>
    </location>
</feature>
<evidence type="ECO:0000313" key="7">
    <source>
        <dbReference type="EMBL" id="CAI5454892.1"/>
    </source>
</evidence>
<dbReference type="Proteomes" id="UP001152747">
    <property type="component" value="Unassembled WGS sequence"/>
</dbReference>
<comment type="subcellular location">
    <subcellularLocation>
        <location evidence="1">Membrane</location>
        <topology evidence="1">Multi-pass membrane protein</topology>
    </subcellularLocation>
</comment>
<comment type="caution">
    <text evidence="7">The sequence shown here is derived from an EMBL/GenBank/DDBJ whole genome shotgun (WGS) entry which is preliminary data.</text>
</comment>
<evidence type="ECO:0000313" key="8">
    <source>
        <dbReference type="Proteomes" id="UP001152747"/>
    </source>
</evidence>
<dbReference type="InterPro" id="IPR019421">
    <property type="entry name" value="7TM_GPCR_serpentine_rcpt_Srd"/>
</dbReference>
<accession>A0A9P1J254</accession>
<dbReference type="AlphaFoldDB" id="A0A9P1J254"/>
<dbReference type="PANTHER" id="PTHR22945">
    <property type="entry name" value="SERPENTINE RECEPTOR, CLASS D DELTA"/>
    <property type="match status" value="1"/>
</dbReference>
<dbReference type="InterPro" id="IPR050920">
    <property type="entry name" value="Nematode_rcpt-like_delta"/>
</dbReference>
<name>A0A9P1J254_9PELO</name>
<feature type="transmembrane region" description="Helical" evidence="6">
    <location>
        <begin position="272"/>
        <end position="294"/>
    </location>
</feature>
<evidence type="ECO:0000256" key="1">
    <source>
        <dbReference type="ARBA" id="ARBA00004141"/>
    </source>
</evidence>
<evidence type="ECO:0000256" key="3">
    <source>
        <dbReference type="ARBA" id="ARBA00022692"/>
    </source>
</evidence>
<keyword evidence="4 6" id="KW-1133">Transmembrane helix</keyword>
<dbReference type="GO" id="GO:0016020">
    <property type="term" value="C:membrane"/>
    <property type="evidence" value="ECO:0007669"/>
    <property type="project" value="UniProtKB-SubCell"/>
</dbReference>
<proteinExistence type="inferred from homology"/>
<dbReference type="PANTHER" id="PTHR22945:SF91">
    <property type="entry name" value="SERPENTINE RECEPTOR CLASS DELTA-50"/>
    <property type="match status" value="1"/>
</dbReference>
<feature type="transmembrane region" description="Helical" evidence="6">
    <location>
        <begin position="47"/>
        <end position="70"/>
    </location>
</feature>
<evidence type="ECO:0000256" key="5">
    <source>
        <dbReference type="ARBA" id="ARBA00023136"/>
    </source>
</evidence>
<sequence>MTTVEEYLMLGYRIYYYFYLGTSITLQLFLLFIIINTKTKLLVEMRIYLINTLILQMIICSMATCLQSRIVPNRNTVSLLCLGPCRYYGAQFCQHIFELLQTAHIACATSLILAFYYRYKLLKIGSVKKTTRYLHFSISYIVPLLALGCSQLAPSDLDVVKDEVIKLHPTYNVEQYAIIGYSGIYTAGGILNQVMYALAVYASPIIAIVYRRKILNLLNTSQASKLERIDQSKSMIRGLTIQTLIPIVAYIPILTFYGIATYADFNSIIIEFIISPTTIIYTMTDPILTIYYVLPYRRVVKRLFSKPKTGSRRFSLFHSETNTVFTVPHT</sequence>
<gene>
    <name evidence="7" type="ORF">CAMP_LOCUS17529</name>
</gene>
<feature type="transmembrane region" description="Helical" evidence="6">
    <location>
        <begin position="190"/>
        <end position="210"/>
    </location>
</feature>
<protein>
    <recommendedName>
        <fullName evidence="9">G-protein coupled receptors family 1 profile domain-containing protein</fullName>
    </recommendedName>
</protein>
<feature type="transmembrane region" description="Helical" evidence="6">
    <location>
        <begin position="133"/>
        <end position="153"/>
    </location>
</feature>